<feature type="domain" description="Knr4/Smi1-like" evidence="1">
    <location>
        <begin position="25"/>
        <end position="158"/>
    </location>
</feature>
<dbReference type="HOGENOM" id="CLU_1545977_0_0_7"/>
<dbReference type="Proteomes" id="UP000000488">
    <property type="component" value="Chromosome"/>
</dbReference>
<evidence type="ECO:0000259" key="1">
    <source>
        <dbReference type="SMART" id="SM00860"/>
    </source>
</evidence>
<proteinExistence type="predicted"/>
<dbReference type="InterPro" id="IPR037883">
    <property type="entry name" value="Knr4/Smi1-like_sf"/>
</dbReference>
<evidence type="ECO:0000313" key="2">
    <source>
        <dbReference type="EMBL" id="AEI62052.1"/>
    </source>
</evidence>
<dbReference type="AlphaFoldDB" id="F8C8K6"/>
<organism evidence="2 3">
    <name type="scientific">Myxococcus fulvus (strain ATCC BAA-855 / HW-1)</name>
    <dbReference type="NCBI Taxonomy" id="483219"/>
    <lineage>
        <taxon>Bacteria</taxon>
        <taxon>Pseudomonadati</taxon>
        <taxon>Myxococcota</taxon>
        <taxon>Myxococcia</taxon>
        <taxon>Myxococcales</taxon>
        <taxon>Cystobacterineae</taxon>
        <taxon>Myxococcaceae</taxon>
        <taxon>Myxococcus</taxon>
    </lineage>
</organism>
<dbReference type="KEGG" id="mfu:LILAB_00600"/>
<dbReference type="SMART" id="SM00860">
    <property type="entry name" value="SMI1_KNR4"/>
    <property type="match status" value="1"/>
</dbReference>
<dbReference type="Pfam" id="PF09346">
    <property type="entry name" value="SMI1_KNR4"/>
    <property type="match status" value="1"/>
</dbReference>
<reference evidence="2 3" key="1">
    <citation type="journal article" date="2011" name="J. Bacteriol.">
        <title>Genome sequence of the halotolerant marine bacterium Myxococcus fulvus HW-1.</title>
        <authorList>
            <person name="Li Z.F."/>
            <person name="Li X."/>
            <person name="Liu H."/>
            <person name="Liu X."/>
            <person name="Han K."/>
            <person name="Wu Z.H."/>
            <person name="Hu W."/>
            <person name="Li F.F."/>
            <person name="Li Y.Z."/>
        </authorList>
    </citation>
    <scope>NUCLEOTIDE SEQUENCE [LARGE SCALE GENOMIC DNA]</scope>
    <source>
        <strain evidence="3">ATCC BAA-855 / HW-1</strain>
    </source>
</reference>
<dbReference type="EMBL" id="CP002830">
    <property type="protein sequence ID" value="AEI62052.1"/>
    <property type="molecule type" value="Genomic_DNA"/>
</dbReference>
<name>F8C8K6_MYXFH</name>
<dbReference type="STRING" id="483219.LILAB_00600"/>
<accession>F8C8K6</accession>
<dbReference type="Gene3D" id="3.40.1580.10">
    <property type="entry name" value="SMI1/KNR4-like"/>
    <property type="match status" value="1"/>
</dbReference>
<dbReference type="InterPro" id="IPR018958">
    <property type="entry name" value="Knr4/Smi1-like_dom"/>
</dbReference>
<protein>
    <recommendedName>
        <fullName evidence="1">Knr4/Smi1-like domain-containing protein</fullName>
    </recommendedName>
</protein>
<gene>
    <name evidence="2" type="ordered locus">LILAB_00600</name>
</gene>
<dbReference type="SUPFAM" id="SSF160631">
    <property type="entry name" value="SMI1/KNR4-like"/>
    <property type="match status" value="1"/>
</dbReference>
<sequence length="173" mass="19417">MAEAVERLKSLAEEVEDLTVEFSKPVTAAEVAKLEKKFKLKLPPSYVHFIRTYGTFKVLHGGRELIGMEEPGFLRAAAPDASDAVNGDDPDVEEAINEALFFQRADDDAVDNFWCFNPRDVTPEGEMGVVGYYHDETFELPQLLGTKNARHFRAFPAHIVEIIDELIENFAEA</sequence>
<evidence type="ECO:0000313" key="3">
    <source>
        <dbReference type="Proteomes" id="UP000000488"/>
    </source>
</evidence>